<dbReference type="NCBIfam" id="TIGR00229">
    <property type="entry name" value="sensory_box"/>
    <property type="match status" value="1"/>
</dbReference>
<evidence type="ECO:0000259" key="3">
    <source>
        <dbReference type="PROSITE" id="PS50883"/>
    </source>
</evidence>
<dbReference type="Pfam" id="PF00990">
    <property type="entry name" value="GGDEF"/>
    <property type="match status" value="1"/>
</dbReference>
<dbReference type="Gene3D" id="3.30.450.20">
    <property type="entry name" value="PAS domain"/>
    <property type="match status" value="1"/>
</dbReference>
<dbReference type="SMART" id="SM00267">
    <property type="entry name" value="GGDEF"/>
    <property type="match status" value="1"/>
</dbReference>
<dbReference type="AlphaFoldDB" id="A0A7Y0Q6P8"/>
<organism evidence="5 6">
    <name type="scientific">Thalassotalea algicola</name>
    <dbReference type="NCBI Taxonomy" id="2716224"/>
    <lineage>
        <taxon>Bacteria</taxon>
        <taxon>Pseudomonadati</taxon>
        <taxon>Pseudomonadota</taxon>
        <taxon>Gammaproteobacteria</taxon>
        <taxon>Alteromonadales</taxon>
        <taxon>Colwelliaceae</taxon>
        <taxon>Thalassotalea</taxon>
    </lineage>
</organism>
<dbReference type="PROSITE" id="PS50883">
    <property type="entry name" value="EAL"/>
    <property type="match status" value="1"/>
</dbReference>
<feature type="domain" description="PAC" evidence="2">
    <location>
        <begin position="357"/>
        <end position="409"/>
    </location>
</feature>
<dbReference type="SUPFAM" id="SSF55073">
    <property type="entry name" value="Nucleotide cyclase"/>
    <property type="match status" value="1"/>
</dbReference>
<dbReference type="SMART" id="SM00052">
    <property type="entry name" value="EAL"/>
    <property type="match status" value="1"/>
</dbReference>
<evidence type="ECO:0000259" key="2">
    <source>
        <dbReference type="PROSITE" id="PS50113"/>
    </source>
</evidence>
<dbReference type="SMART" id="SM00086">
    <property type="entry name" value="PAC"/>
    <property type="match status" value="2"/>
</dbReference>
<accession>A0A7Y0Q6P8</accession>
<dbReference type="InterPro" id="IPR001633">
    <property type="entry name" value="EAL_dom"/>
</dbReference>
<comment type="caution">
    <text evidence="5">The sequence shown here is derived from an EMBL/GenBank/DDBJ whole genome shotgun (WGS) entry which is preliminary data.</text>
</comment>
<feature type="domain" description="PAS" evidence="1">
    <location>
        <begin position="291"/>
        <end position="329"/>
    </location>
</feature>
<dbReference type="SMART" id="SM00091">
    <property type="entry name" value="PAS"/>
    <property type="match status" value="1"/>
</dbReference>
<dbReference type="RefSeq" id="WP_169073535.1">
    <property type="nucleotide sequence ID" value="NZ_JABBXH010000001.1"/>
</dbReference>
<dbReference type="SUPFAM" id="SSF55785">
    <property type="entry name" value="PYP-like sensor domain (PAS domain)"/>
    <property type="match status" value="1"/>
</dbReference>
<dbReference type="SUPFAM" id="SSF141868">
    <property type="entry name" value="EAL domain-like"/>
    <property type="match status" value="1"/>
</dbReference>
<gene>
    <name evidence="5" type="ORF">HII17_01385</name>
</gene>
<dbReference type="InterPro" id="IPR001610">
    <property type="entry name" value="PAC"/>
</dbReference>
<dbReference type="InterPro" id="IPR052155">
    <property type="entry name" value="Biofilm_reg_signaling"/>
</dbReference>
<dbReference type="SUPFAM" id="SSF55781">
    <property type="entry name" value="GAF domain-like"/>
    <property type="match status" value="1"/>
</dbReference>
<dbReference type="InterPro" id="IPR000014">
    <property type="entry name" value="PAS"/>
</dbReference>
<dbReference type="InterPro" id="IPR000700">
    <property type="entry name" value="PAS-assoc_C"/>
</dbReference>
<dbReference type="NCBIfam" id="TIGR00254">
    <property type="entry name" value="GGDEF"/>
    <property type="match status" value="1"/>
</dbReference>
<name>A0A7Y0Q6P8_9GAMM</name>
<keyword evidence="6" id="KW-1185">Reference proteome</keyword>
<proteinExistence type="predicted"/>
<dbReference type="InterPro" id="IPR000160">
    <property type="entry name" value="GGDEF_dom"/>
</dbReference>
<feature type="domain" description="GGDEF" evidence="4">
    <location>
        <begin position="441"/>
        <end position="573"/>
    </location>
</feature>
<dbReference type="CDD" id="cd00130">
    <property type="entry name" value="PAS"/>
    <property type="match status" value="1"/>
</dbReference>
<feature type="domain" description="EAL" evidence="3">
    <location>
        <begin position="582"/>
        <end position="837"/>
    </location>
</feature>
<dbReference type="PROSITE" id="PS50113">
    <property type="entry name" value="PAC"/>
    <property type="match status" value="1"/>
</dbReference>
<dbReference type="EMBL" id="JABBXH010000001">
    <property type="protein sequence ID" value="NMP30200.1"/>
    <property type="molecule type" value="Genomic_DNA"/>
</dbReference>
<dbReference type="Gene3D" id="3.20.20.450">
    <property type="entry name" value="EAL domain"/>
    <property type="match status" value="1"/>
</dbReference>
<dbReference type="Pfam" id="PF00563">
    <property type="entry name" value="EAL"/>
    <property type="match status" value="1"/>
</dbReference>
<evidence type="ECO:0000313" key="5">
    <source>
        <dbReference type="EMBL" id="NMP30200.1"/>
    </source>
</evidence>
<evidence type="ECO:0000259" key="1">
    <source>
        <dbReference type="PROSITE" id="PS50112"/>
    </source>
</evidence>
<evidence type="ECO:0000313" key="6">
    <source>
        <dbReference type="Proteomes" id="UP000568664"/>
    </source>
</evidence>
<evidence type="ECO:0000259" key="4">
    <source>
        <dbReference type="PROSITE" id="PS50887"/>
    </source>
</evidence>
<reference evidence="5 6" key="1">
    <citation type="submission" date="2020-04" db="EMBL/GenBank/DDBJ databases">
        <title>Thalassotalea sp. M1531, isolated from the surface of marine red alga.</title>
        <authorList>
            <person name="Pang L."/>
            <person name="Lu D.-C."/>
        </authorList>
    </citation>
    <scope>NUCLEOTIDE SEQUENCE [LARGE SCALE GENOMIC DNA]</scope>
    <source>
        <strain evidence="5 6">M1531</strain>
    </source>
</reference>
<dbReference type="Pfam" id="PF13426">
    <property type="entry name" value="PAS_9"/>
    <property type="match status" value="1"/>
</dbReference>
<dbReference type="CDD" id="cd01949">
    <property type="entry name" value="GGDEF"/>
    <property type="match status" value="1"/>
</dbReference>
<protein>
    <submittedName>
        <fullName evidence="5">EAL domain-containing protein</fullName>
    </submittedName>
</protein>
<dbReference type="PANTHER" id="PTHR44757">
    <property type="entry name" value="DIGUANYLATE CYCLASE DGCP"/>
    <property type="match status" value="1"/>
</dbReference>
<dbReference type="Proteomes" id="UP000568664">
    <property type="component" value="Unassembled WGS sequence"/>
</dbReference>
<dbReference type="InterPro" id="IPR043128">
    <property type="entry name" value="Rev_trsase/Diguanyl_cyclase"/>
</dbReference>
<dbReference type="PROSITE" id="PS50112">
    <property type="entry name" value="PAS"/>
    <property type="match status" value="1"/>
</dbReference>
<dbReference type="InterPro" id="IPR035965">
    <property type="entry name" value="PAS-like_dom_sf"/>
</dbReference>
<dbReference type="Gene3D" id="3.30.70.270">
    <property type="match status" value="1"/>
</dbReference>
<dbReference type="PANTHER" id="PTHR44757:SF2">
    <property type="entry name" value="BIOFILM ARCHITECTURE MAINTENANCE PROTEIN MBAA"/>
    <property type="match status" value="1"/>
</dbReference>
<dbReference type="PROSITE" id="PS50887">
    <property type="entry name" value="GGDEF"/>
    <property type="match status" value="1"/>
</dbReference>
<dbReference type="InterPro" id="IPR029787">
    <property type="entry name" value="Nucleotide_cyclase"/>
</dbReference>
<sequence>MTNDLAQFFAIQGSTQRYSHALQSIYEKLRAKHCFIGKFIDDNSVKTILHLVDGIASDNFVYDLAGTPCAEAKNSLSTCCYNSDVQECFPDDIALVDWGIDSYVAVTIRSFNDKPVGILVCLFDHPIDIADSDKAWFREVGYLIGAEFKYEISESEQRQLISQMSLGEELAKLCTLEWYPSKELLIGSDYAYAMFGVASSEPVSMGQLRGMVDERDIEKIEHYIKSLGTGTSDSINTTFKIHTPDNQEKYLNVLGVARKHELTDEVVVQLTVQDISEHERLNRDLVLSGIVFEHSSEAVMITDRNNQIILVNRALEELTGYGKSELYGREPSIFSSGKHEKSFYRNMWHCLENYGVWRGELYNKRKSGEIFPEELSLSVVKDEHGIVTNYVAVFRDITQWKETEKRLTFYANKESLTGLANRRAFIETLDKHVMFGERFQVPFTVLFIDVNRFKEINDIYGHELGDKLLVAVGRRLLNIINNDDFVCRYGGDEFTVVLPEYDIEASKKVAAKVQQALNTSFNIDKVSLDVGVSIGLAQYPESGVNATEILRNANHAMLRVKTAGSAKIGIHDTELQNLYLRKLALRDKLKVALEEQKLTVYYQPIICAETQKIEKFEALVRWFDDLFGFISPAEFIPMAEEFGLISTLGQFVLEQACADLKQMHELGYDHISVSINRSINEFRTDNDQVSLVKGAINNSGIPPQNVMIEITESVAMSSNKYVKEALSTLREAGIKIALDDFCTGFSSLSNLIEYPADTLKIDKSFVDKILTNNSHCLLIQTLVDLAGKLQMKVIAEGVEEQAQLERLHDYGCNLIQGYYFSPAVDKEHAIELLHKHS</sequence>
<dbReference type="CDD" id="cd01948">
    <property type="entry name" value="EAL"/>
    <property type="match status" value="1"/>
</dbReference>
<dbReference type="InterPro" id="IPR035919">
    <property type="entry name" value="EAL_sf"/>
</dbReference>